<keyword evidence="2" id="KW-1185">Reference proteome</keyword>
<dbReference type="PANTHER" id="PTHR32011">
    <property type="entry name" value="OS08G0472400 PROTEIN"/>
    <property type="match status" value="1"/>
</dbReference>
<accession>A0A5J5ALB2</accession>
<reference evidence="1 2" key="1">
    <citation type="submission" date="2019-09" db="EMBL/GenBank/DDBJ databases">
        <title>A chromosome-level genome assembly of the Chinese tupelo Nyssa sinensis.</title>
        <authorList>
            <person name="Yang X."/>
            <person name="Kang M."/>
            <person name="Yang Y."/>
            <person name="Xiong H."/>
            <person name="Wang M."/>
            <person name="Zhang Z."/>
            <person name="Wang Z."/>
            <person name="Wu H."/>
            <person name="Ma T."/>
            <person name="Liu J."/>
            <person name="Xi Z."/>
        </authorList>
    </citation>
    <scope>NUCLEOTIDE SEQUENCE [LARGE SCALE GENOMIC DNA]</scope>
    <source>
        <strain evidence="1">J267</strain>
        <tissue evidence="1">Leaf</tissue>
    </source>
</reference>
<dbReference type="AlphaFoldDB" id="A0A5J5ALB2"/>
<dbReference type="OrthoDB" id="1921190at2759"/>
<evidence type="ECO:0000313" key="2">
    <source>
        <dbReference type="Proteomes" id="UP000325577"/>
    </source>
</evidence>
<dbReference type="EMBL" id="CM018043">
    <property type="protein sequence ID" value="KAA8531510.1"/>
    <property type="molecule type" value="Genomic_DNA"/>
</dbReference>
<dbReference type="Proteomes" id="UP000325577">
    <property type="component" value="Linkage Group LG2"/>
</dbReference>
<protein>
    <recommendedName>
        <fullName evidence="3">Knr4/Smi1-like domain-containing protein</fullName>
    </recommendedName>
</protein>
<evidence type="ECO:0000313" key="1">
    <source>
        <dbReference type="EMBL" id="KAA8531510.1"/>
    </source>
</evidence>
<organism evidence="1 2">
    <name type="scientific">Nyssa sinensis</name>
    <dbReference type="NCBI Taxonomy" id="561372"/>
    <lineage>
        <taxon>Eukaryota</taxon>
        <taxon>Viridiplantae</taxon>
        <taxon>Streptophyta</taxon>
        <taxon>Embryophyta</taxon>
        <taxon>Tracheophyta</taxon>
        <taxon>Spermatophyta</taxon>
        <taxon>Magnoliopsida</taxon>
        <taxon>eudicotyledons</taxon>
        <taxon>Gunneridae</taxon>
        <taxon>Pentapetalae</taxon>
        <taxon>asterids</taxon>
        <taxon>Cornales</taxon>
        <taxon>Nyssaceae</taxon>
        <taxon>Nyssa</taxon>
    </lineage>
</organism>
<evidence type="ECO:0008006" key="3">
    <source>
        <dbReference type="Google" id="ProtNLM"/>
    </source>
</evidence>
<gene>
    <name evidence="1" type="ORF">F0562_006137</name>
</gene>
<proteinExistence type="predicted"/>
<dbReference type="PANTHER" id="PTHR32011:SF6">
    <property type="entry name" value="KNR4_SMI1-LIKE DOMAIN-CONTAINING PROTEIN"/>
    <property type="match status" value="1"/>
</dbReference>
<sequence>MMEIYAYRFLYVYGGVDEQSLMAIREPLTAITTSSITTGSPKPRRVCFSFAAYAKNVIDHLKTCNVPVEEGLSDVEFSSIESTFNFKFPPDLRSILQEGLPVGPAFPNWRSSSSQQLEILTNLPILGISKEVSRHNFWVDSWGHKPEDLDEAVKLAKGFLKLAPVLVPIYRNCYIPSTPNFAGNPVFYIHGGDVKLLSFEVSGFFQRVDFRLKDLVMKRASFANLLKAPSWAATEARRIEFWTELVERGERVVERADTHWWSSGPLGKCLEQVCRKLRAGGWKEEEVREMTMMIDDGDGHDKENRVLRGKEGVVSHVRILSLMLLRAGWSTEDVVDSLGLHVENGLSDGESSFTFDIQRAVL</sequence>
<name>A0A5J5ALB2_9ASTE</name>